<evidence type="ECO:0000313" key="1">
    <source>
        <dbReference type="EMBL" id="VAX16762.1"/>
    </source>
</evidence>
<protein>
    <submittedName>
        <fullName evidence="1">Uncharacterized protein</fullName>
    </submittedName>
</protein>
<dbReference type="EMBL" id="UOGD01000059">
    <property type="protein sequence ID" value="VAX16762.1"/>
    <property type="molecule type" value="Genomic_DNA"/>
</dbReference>
<sequence>MLDLVLTIAFFALIFGSFGYLVYRYSNNASKNQDPKVAVKKDPDKFGCH</sequence>
<accession>A0A3B1BKW4</accession>
<gene>
    <name evidence="1" type="ORF">MNBD_IGNAVI01-2666</name>
</gene>
<proteinExistence type="predicted"/>
<dbReference type="AlphaFoldDB" id="A0A3B1BKW4"/>
<organism evidence="1">
    <name type="scientific">hydrothermal vent metagenome</name>
    <dbReference type="NCBI Taxonomy" id="652676"/>
    <lineage>
        <taxon>unclassified sequences</taxon>
        <taxon>metagenomes</taxon>
        <taxon>ecological metagenomes</taxon>
    </lineage>
</organism>
<reference evidence="1" key="1">
    <citation type="submission" date="2018-06" db="EMBL/GenBank/DDBJ databases">
        <authorList>
            <person name="Zhirakovskaya E."/>
        </authorList>
    </citation>
    <scope>NUCLEOTIDE SEQUENCE</scope>
</reference>
<name>A0A3B1BKW4_9ZZZZ</name>